<organism evidence="9 10">
    <name type="scientific">Elysia marginata</name>
    <dbReference type="NCBI Taxonomy" id="1093978"/>
    <lineage>
        <taxon>Eukaryota</taxon>
        <taxon>Metazoa</taxon>
        <taxon>Spiralia</taxon>
        <taxon>Lophotrochozoa</taxon>
        <taxon>Mollusca</taxon>
        <taxon>Gastropoda</taxon>
        <taxon>Heterobranchia</taxon>
        <taxon>Euthyneura</taxon>
        <taxon>Panpulmonata</taxon>
        <taxon>Sacoglossa</taxon>
        <taxon>Placobranchoidea</taxon>
        <taxon>Plakobranchidae</taxon>
        <taxon>Elysia</taxon>
    </lineage>
</organism>
<feature type="compositionally biased region" description="Basic and acidic residues" evidence="6">
    <location>
        <begin position="1109"/>
        <end position="1121"/>
    </location>
</feature>
<feature type="region of interest" description="Disordered" evidence="6">
    <location>
        <begin position="296"/>
        <end position="334"/>
    </location>
</feature>
<gene>
    <name evidence="9" type="ORF">ElyMa_006860500</name>
</gene>
<feature type="compositionally biased region" description="Basic and acidic residues" evidence="6">
    <location>
        <begin position="778"/>
        <end position="801"/>
    </location>
</feature>
<feature type="compositionally biased region" description="Basic and acidic residues" evidence="6">
    <location>
        <begin position="401"/>
        <end position="411"/>
    </location>
</feature>
<feature type="compositionally biased region" description="Basic residues" evidence="6">
    <location>
        <begin position="725"/>
        <end position="735"/>
    </location>
</feature>
<evidence type="ECO:0000256" key="2">
    <source>
        <dbReference type="ARBA" id="ARBA00006510"/>
    </source>
</evidence>
<feature type="compositionally biased region" description="Basic and acidic residues" evidence="6">
    <location>
        <begin position="1217"/>
        <end position="1229"/>
    </location>
</feature>
<protein>
    <submittedName>
        <fullName evidence="9">Transmembrane channel-like protein 3</fullName>
    </submittedName>
</protein>
<feature type="compositionally biased region" description="Basic and acidic residues" evidence="6">
    <location>
        <begin position="939"/>
        <end position="953"/>
    </location>
</feature>
<feature type="transmembrane region" description="Helical" evidence="7">
    <location>
        <begin position="6"/>
        <end position="33"/>
    </location>
</feature>
<name>A0AAV4JD75_9GAST</name>
<feature type="region of interest" description="Disordered" evidence="6">
    <location>
        <begin position="1164"/>
        <end position="1270"/>
    </location>
</feature>
<dbReference type="InterPro" id="IPR012496">
    <property type="entry name" value="TMC_dom"/>
</dbReference>
<dbReference type="GO" id="GO:0008381">
    <property type="term" value="F:mechanosensitive monoatomic ion channel activity"/>
    <property type="evidence" value="ECO:0007669"/>
    <property type="project" value="TreeGrafter"/>
</dbReference>
<feature type="compositionally biased region" description="Low complexity" evidence="6">
    <location>
        <begin position="534"/>
        <end position="544"/>
    </location>
</feature>
<dbReference type="PANTHER" id="PTHR23302:SF40">
    <property type="entry name" value="TRANSMEMBRANE CHANNEL-LIKE PROTEIN"/>
    <property type="match status" value="1"/>
</dbReference>
<evidence type="ECO:0000256" key="1">
    <source>
        <dbReference type="ARBA" id="ARBA00004141"/>
    </source>
</evidence>
<feature type="transmembrane region" description="Helical" evidence="7">
    <location>
        <begin position="150"/>
        <end position="174"/>
    </location>
</feature>
<evidence type="ECO:0000313" key="10">
    <source>
        <dbReference type="Proteomes" id="UP000762676"/>
    </source>
</evidence>
<feature type="compositionally biased region" description="Basic and acidic residues" evidence="6">
    <location>
        <begin position="991"/>
        <end position="1010"/>
    </location>
</feature>
<dbReference type="Proteomes" id="UP000762676">
    <property type="component" value="Unassembled WGS sequence"/>
</dbReference>
<feature type="compositionally biased region" description="Basic and acidic residues" evidence="6">
    <location>
        <begin position="839"/>
        <end position="883"/>
    </location>
</feature>
<feature type="compositionally biased region" description="Low complexity" evidence="6">
    <location>
        <begin position="664"/>
        <end position="675"/>
    </location>
</feature>
<evidence type="ECO:0000256" key="4">
    <source>
        <dbReference type="ARBA" id="ARBA00022989"/>
    </source>
</evidence>
<feature type="domain" description="TMC" evidence="8">
    <location>
        <begin position="35"/>
        <end position="146"/>
    </location>
</feature>
<dbReference type="PANTHER" id="PTHR23302">
    <property type="entry name" value="TRANSMEMBRANE CHANNEL-RELATED"/>
    <property type="match status" value="1"/>
</dbReference>
<dbReference type="GO" id="GO:0005886">
    <property type="term" value="C:plasma membrane"/>
    <property type="evidence" value="ECO:0007669"/>
    <property type="project" value="InterPro"/>
</dbReference>
<feature type="compositionally biased region" description="Low complexity" evidence="6">
    <location>
        <begin position="1081"/>
        <end position="1090"/>
    </location>
</feature>
<feature type="compositionally biased region" description="Polar residues" evidence="6">
    <location>
        <begin position="1091"/>
        <end position="1101"/>
    </location>
</feature>
<keyword evidence="3 7" id="KW-0812">Transmembrane</keyword>
<feature type="compositionally biased region" description="Polar residues" evidence="6">
    <location>
        <begin position="920"/>
        <end position="938"/>
    </location>
</feature>
<evidence type="ECO:0000256" key="6">
    <source>
        <dbReference type="SAM" id="MobiDB-lite"/>
    </source>
</evidence>
<feature type="compositionally biased region" description="Polar residues" evidence="6">
    <location>
        <begin position="1244"/>
        <end position="1256"/>
    </location>
</feature>
<feature type="compositionally biased region" description="Basic and acidic residues" evidence="6">
    <location>
        <begin position="516"/>
        <end position="528"/>
    </location>
</feature>
<feature type="compositionally biased region" description="Polar residues" evidence="6">
    <location>
        <begin position="1069"/>
        <end position="1080"/>
    </location>
</feature>
<comment type="subcellular location">
    <subcellularLocation>
        <location evidence="1">Membrane</location>
        <topology evidence="1">Multi-pass membrane protein</topology>
    </subcellularLocation>
</comment>
<feature type="compositionally biased region" description="Acidic residues" evidence="6">
    <location>
        <begin position="572"/>
        <end position="604"/>
    </location>
</feature>
<reference evidence="9 10" key="1">
    <citation type="journal article" date="2021" name="Elife">
        <title>Chloroplast acquisition without the gene transfer in kleptoplastic sea slugs, Plakobranchus ocellatus.</title>
        <authorList>
            <person name="Maeda T."/>
            <person name="Takahashi S."/>
            <person name="Yoshida T."/>
            <person name="Shimamura S."/>
            <person name="Takaki Y."/>
            <person name="Nagai Y."/>
            <person name="Toyoda A."/>
            <person name="Suzuki Y."/>
            <person name="Arimoto A."/>
            <person name="Ishii H."/>
            <person name="Satoh N."/>
            <person name="Nishiyama T."/>
            <person name="Hasebe M."/>
            <person name="Maruyama T."/>
            <person name="Minagawa J."/>
            <person name="Obokata J."/>
            <person name="Shigenobu S."/>
        </authorList>
    </citation>
    <scope>NUCLEOTIDE SEQUENCE [LARGE SCALE GENOMIC DNA]</scope>
</reference>
<feature type="compositionally biased region" description="Polar residues" evidence="6">
    <location>
        <begin position="822"/>
        <end position="832"/>
    </location>
</feature>
<feature type="compositionally biased region" description="Acidic residues" evidence="6">
    <location>
        <begin position="456"/>
        <end position="465"/>
    </location>
</feature>
<feature type="compositionally biased region" description="Basic residues" evidence="6">
    <location>
        <begin position="1230"/>
        <end position="1239"/>
    </location>
</feature>
<feature type="compositionally biased region" description="Gly residues" evidence="6">
    <location>
        <begin position="322"/>
        <end position="331"/>
    </location>
</feature>
<dbReference type="InterPro" id="IPR038900">
    <property type="entry name" value="TMC"/>
</dbReference>
<comment type="caution">
    <text evidence="9">The sequence shown here is derived from an EMBL/GenBank/DDBJ whole genome shotgun (WGS) entry which is preliminary data.</text>
</comment>
<feature type="compositionally biased region" description="Basic residues" evidence="6">
    <location>
        <begin position="1053"/>
        <end position="1062"/>
    </location>
</feature>
<feature type="transmembrane region" description="Helical" evidence="7">
    <location>
        <begin position="118"/>
        <end position="138"/>
    </location>
</feature>
<feature type="region of interest" description="Disordered" evidence="6">
    <location>
        <begin position="386"/>
        <end position="1148"/>
    </location>
</feature>
<evidence type="ECO:0000256" key="3">
    <source>
        <dbReference type="ARBA" id="ARBA00022692"/>
    </source>
</evidence>
<proteinExistence type="inferred from homology"/>
<feature type="transmembrane region" description="Helical" evidence="7">
    <location>
        <begin position="40"/>
        <end position="58"/>
    </location>
</feature>
<dbReference type="Pfam" id="PF07810">
    <property type="entry name" value="TMC"/>
    <property type="match status" value="1"/>
</dbReference>
<feature type="compositionally biased region" description="Polar residues" evidence="6">
    <location>
        <begin position="1127"/>
        <end position="1148"/>
    </location>
</feature>
<feature type="compositionally biased region" description="Basic and acidic residues" evidence="6">
    <location>
        <begin position="480"/>
        <end position="501"/>
    </location>
</feature>
<feature type="compositionally biased region" description="Basic and acidic residues" evidence="6">
    <location>
        <begin position="1020"/>
        <end position="1030"/>
    </location>
</feature>
<accession>A0AAV4JD75</accession>
<evidence type="ECO:0000259" key="8">
    <source>
        <dbReference type="Pfam" id="PF07810"/>
    </source>
</evidence>
<feature type="compositionally biased region" description="Basic and acidic residues" evidence="6">
    <location>
        <begin position="1037"/>
        <end position="1052"/>
    </location>
</feature>
<evidence type="ECO:0000256" key="5">
    <source>
        <dbReference type="ARBA" id="ARBA00023136"/>
    </source>
</evidence>
<dbReference type="EMBL" id="BMAT01013728">
    <property type="protein sequence ID" value="GFS18942.1"/>
    <property type="molecule type" value="Genomic_DNA"/>
</dbReference>
<keyword evidence="4 7" id="KW-1133">Transmembrane helix</keyword>
<keyword evidence="10" id="KW-1185">Reference proteome</keyword>
<feature type="compositionally biased region" description="Polar residues" evidence="6">
    <location>
        <begin position="692"/>
        <end position="701"/>
    </location>
</feature>
<feature type="compositionally biased region" description="Basic and acidic residues" evidence="6">
    <location>
        <begin position="605"/>
        <end position="616"/>
    </location>
</feature>
<evidence type="ECO:0000256" key="7">
    <source>
        <dbReference type="SAM" id="Phobius"/>
    </source>
</evidence>
<feature type="compositionally biased region" description="Polar residues" evidence="6">
    <location>
        <begin position="802"/>
        <end position="815"/>
    </location>
</feature>
<keyword evidence="5 7" id="KW-0472">Membrane</keyword>
<evidence type="ECO:0000313" key="9">
    <source>
        <dbReference type="EMBL" id="GFS18942.1"/>
    </source>
</evidence>
<sequence length="1290" mass="141732">MIAVLTVGVVMVAMVVIVTVVVMMSEIVVIVVVEAVVKEVFKLTVTDLVFVVGQILLIDVFRTYFIKYANSLCCWDMEKTFPEYPDFKTAENLLHLISNQGTIWLGSFFAPGLPLLNLLKLIMLVYVRCWVVLTYNAPQQTIFRASRSNNFYFSLLLIMLFLCMLPPLFAIVAVEPSPYCGPFSGSDRIYHVMTRTMTQELPESVSSIIQYAASPGVILPIFMLLGMTIYYLLSVGQSLRDVNNDLKLQLEYVTKHEAAQNAKGKGWVAAKSRLLPAKKEAGRKKDLASTVLEALRASKAHPDTGKRHPPSLAPKPSREGGRGGGGGGGREGTSNRTMALLQKLQEAQRVQTAVPVAVIEGKQSIKASKDRGFSDAKSLLRRRLLEHAKRQKNIPSEDEDGTRTNKYRETPQKIVSRAHARSADRNPAGRNKRAGGYSNRRSPRKSSGVKGNNSDLESDPADDVDGFSKRSHQQHGRQASARDRHENTNFKSRERTTRADVHNVSSTRRPRKEKSLHREGVSNLDLKRAPNGVTRTRSTSPRPTNAKPKKPLLRRVSSSSMIDENGHLKPCDDDDDDEDDEDEDNGDDIDVKEDDSIGDSEDVERDGSATHSDDHMSVNGDLSEGHESGLSSDEDGDVRVHDDTISEESDTNEPQQHISRRRSPSSNIKSTSNKTSNKHQHISALMRKDSSLKSVSYNTGRPTERSKPSAELEVVDESATEKPRKTGKFRSHQTSHQKQTSHLNTPLPDEDGAQISTDKPRIRLKTHNRGPETAIARNSDKDEKGKTKNKEKGNKGHEKLQRTSSQGSSNGQVPTITVEDFSGSSTPTTSKIGKSPHTLGDRKTKNEIENENLSKGKEDEGKKTKRHGGNEKEDASAKDKENKPSWLSMKLRPVNRDKKDKNASQSKNDLSMDKNVGDGNDSQAASSSKSDLKANSNKAESKDVPIINREKSGIDVFKPKVGTSQNIDVFKTDETGLDTTTAKPLAPTVESDVKGGRKDSKTSTQEDKVSNENLTTPTALKKDENNESRLRGIGKSATEKSQNETRDADRKSNSKTKVKVKSTVKNSSAPENSSGVLNVNQQESSSTSQSNPKISHVSNEELNYAGSLHQEETKPKSEKPKPSPSSDHSNPIINGEPPNNANSNVAGSVRDTSQVFTFDEPVYLSATSGNTSPDIPANFGRFRSDRPSLANIYSDADQISQYGGGGGTDVTAADQSESGKEDSAEESRKSSRSRTRQGHLRGNVDNNIRRLSSSTPVHHKETSSLPNGQRFTVLAITNGDLHLEATDDDE</sequence>
<comment type="similarity">
    <text evidence="2">Belongs to the TMC family.</text>
</comment>